<keyword evidence="4" id="KW-0694">RNA-binding</keyword>
<feature type="compositionally biased region" description="Gly residues" evidence="5">
    <location>
        <begin position="24"/>
        <end position="34"/>
    </location>
</feature>
<reference evidence="9 11" key="2">
    <citation type="submission" date="2020-03" db="EMBL/GenBank/DDBJ databases">
        <title>Genomic Encyclopedia of Type Strains, Phase IV (KMG-IV): sequencing the most valuable type-strain genomes for metagenomic binning, comparative biology and taxonomic classification.</title>
        <authorList>
            <person name="Goeker M."/>
        </authorList>
    </citation>
    <scope>NUCLEOTIDE SEQUENCE [LARGE SCALE GENOMIC DNA]</scope>
    <source>
        <strain evidence="9 11">DSM 26613</strain>
    </source>
</reference>
<evidence type="ECO:0000313" key="11">
    <source>
        <dbReference type="Proteomes" id="UP000783934"/>
    </source>
</evidence>
<sequence>MSQLQLNTLQPAAGAKHAARRVGRGSGSGYGKTAGRGHKGQKSRSGGYHKVGFEGGQMPLQRRLPKRGFTAPGGHLHAEVRLSDLQRLDVEEIDVNVLKQAGVVGQLVRYAKVIKSGELSRKVVLKGLRATAGARAAIEAAGGSLAE</sequence>
<dbReference type="GO" id="GO:0022625">
    <property type="term" value="C:cytosolic large ribosomal subunit"/>
    <property type="evidence" value="ECO:0007669"/>
    <property type="project" value="TreeGrafter"/>
</dbReference>
<keyword evidence="4" id="KW-0699">rRNA-binding</keyword>
<evidence type="ECO:0000313" key="7">
    <source>
        <dbReference type="EMBL" id="AQS51501.1"/>
    </source>
</evidence>
<organism evidence="7 10">
    <name type="scientific">Paenalcaligenes hominis</name>
    <dbReference type="NCBI Taxonomy" id="643674"/>
    <lineage>
        <taxon>Bacteria</taxon>
        <taxon>Pseudomonadati</taxon>
        <taxon>Pseudomonadota</taxon>
        <taxon>Betaproteobacteria</taxon>
        <taxon>Burkholderiales</taxon>
        <taxon>Alcaligenaceae</taxon>
        <taxon>Paenalcaligenes</taxon>
    </lineage>
</organism>
<dbReference type="STRING" id="643674.PAEH1_07930"/>
<comment type="subunit">
    <text evidence="4">Part of the 50S ribosomal subunit.</text>
</comment>
<dbReference type="Proteomes" id="UP000783934">
    <property type="component" value="Unassembled WGS sequence"/>
</dbReference>
<reference evidence="7 10" key="1">
    <citation type="submission" date="2017-01" db="EMBL/GenBank/DDBJ databases">
        <title>Complete Genome Sequence of Paenalcaligenes hominis, Isolated from a paraplegic Patient with neurogenic bladder.</title>
        <authorList>
            <person name="Mukhopadhyay R."/>
            <person name="Joaquin J."/>
            <person name="Hogue R."/>
            <person name="Kilaru A."/>
            <person name="Jospin G."/>
            <person name="Mars K."/>
            <person name="Eisen J.A."/>
            <person name="Chaturvedi V."/>
        </authorList>
    </citation>
    <scope>NUCLEOTIDE SEQUENCE [LARGE SCALE GENOMIC DNA]</scope>
    <source>
        <strain evidence="7 10">15S00501</strain>
    </source>
</reference>
<dbReference type="AlphaFoldDB" id="A0A1U9K0F2"/>
<proteinExistence type="inferred from homology"/>
<dbReference type="KEGG" id="phn:PAEH1_07930"/>
<dbReference type="InterPro" id="IPR021131">
    <property type="entry name" value="Ribosomal_uL15/eL18"/>
</dbReference>
<dbReference type="PANTHER" id="PTHR12934">
    <property type="entry name" value="50S RIBOSOMAL PROTEIN L15"/>
    <property type="match status" value="1"/>
</dbReference>
<keyword evidence="3 4" id="KW-0687">Ribonucleoprotein</keyword>
<dbReference type="Gene3D" id="3.100.10.10">
    <property type="match status" value="1"/>
</dbReference>
<dbReference type="PANTHER" id="PTHR12934:SF11">
    <property type="entry name" value="LARGE RIBOSOMAL SUBUNIT PROTEIN UL15M"/>
    <property type="match status" value="1"/>
</dbReference>
<name>A0A1U9K0F2_9BURK</name>
<evidence type="ECO:0000313" key="9">
    <source>
        <dbReference type="EMBL" id="NJB65413.1"/>
    </source>
</evidence>
<accession>A0A1U9K0F2</accession>
<dbReference type="OrthoDB" id="9810293at2"/>
<evidence type="ECO:0000256" key="4">
    <source>
        <dbReference type="HAMAP-Rule" id="MF_01341"/>
    </source>
</evidence>
<dbReference type="EMBL" id="CP019697">
    <property type="protein sequence ID" value="AQS51501.1"/>
    <property type="molecule type" value="Genomic_DNA"/>
</dbReference>
<dbReference type="HAMAP" id="MF_01341">
    <property type="entry name" value="Ribosomal_uL15"/>
    <property type="match status" value="1"/>
</dbReference>
<reference evidence="8" key="4">
    <citation type="submission" date="2021-09" db="EMBL/GenBank/DDBJ databases">
        <authorList>
            <person name="Gilroy R."/>
        </authorList>
    </citation>
    <scope>NUCLEOTIDE SEQUENCE</scope>
    <source>
        <strain evidence="8">CHK175-13533</strain>
    </source>
</reference>
<dbReference type="SUPFAM" id="SSF52080">
    <property type="entry name" value="Ribosomal proteins L15p and L18e"/>
    <property type="match status" value="1"/>
</dbReference>
<evidence type="ECO:0000313" key="10">
    <source>
        <dbReference type="Proteomes" id="UP000189369"/>
    </source>
</evidence>
<evidence type="ECO:0000259" key="6">
    <source>
        <dbReference type="Pfam" id="PF00828"/>
    </source>
</evidence>
<keyword evidence="2 4" id="KW-0689">Ribosomal protein</keyword>
<evidence type="ECO:0000256" key="2">
    <source>
        <dbReference type="ARBA" id="ARBA00022980"/>
    </source>
</evidence>
<reference evidence="8" key="3">
    <citation type="journal article" date="2021" name="PeerJ">
        <title>Extensive microbial diversity within the chicken gut microbiome revealed by metagenomics and culture.</title>
        <authorList>
            <person name="Gilroy R."/>
            <person name="Ravi A."/>
            <person name="Getino M."/>
            <person name="Pursley I."/>
            <person name="Horton D.L."/>
            <person name="Alikhan N.F."/>
            <person name="Baker D."/>
            <person name="Gharbi K."/>
            <person name="Hall N."/>
            <person name="Watson M."/>
            <person name="Adriaenssens E.M."/>
            <person name="Foster-Nyarko E."/>
            <person name="Jarju S."/>
            <person name="Secka A."/>
            <person name="Antonio M."/>
            <person name="Oren A."/>
            <person name="Chaudhuri R.R."/>
            <person name="La Ragione R."/>
            <person name="Hildebrand F."/>
            <person name="Pallen M.J."/>
        </authorList>
    </citation>
    <scope>NUCLEOTIDE SEQUENCE</scope>
    <source>
        <strain evidence="8">CHK175-13533</strain>
    </source>
</reference>
<dbReference type="EMBL" id="JAATIZ010000003">
    <property type="protein sequence ID" value="NJB65413.1"/>
    <property type="molecule type" value="Genomic_DNA"/>
</dbReference>
<dbReference type="Pfam" id="PF00828">
    <property type="entry name" value="Ribosomal_L27A"/>
    <property type="match status" value="1"/>
</dbReference>
<dbReference type="Proteomes" id="UP000189369">
    <property type="component" value="Chromosome"/>
</dbReference>
<gene>
    <name evidence="4 8" type="primary">rplO</name>
    <name evidence="9" type="ORF">GGR41_001662</name>
    <name evidence="8" type="ORF">K8U84_01810</name>
    <name evidence="7" type="ORF">PAEH1_07930</name>
</gene>
<dbReference type="EMBL" id="DYTQ01000027">
    <property type="protein sequence ID" value="HJH23271.1"/>
    <property type="molecule type" value="Genomic_DNA"/>
</dbReference>
<evidence type="ECO:0000313" key="8">
    <source>
        <dbReference type="EMBL" id="HJH23271.1"/>
    </source>
</evidence>
<dbReference type="GO" id="GO:0019843">
    <property type="term" value="F:rRNA binding"/>
    <property type="evidence" value="ECO:0007669"/>
    <property type="project" value="UniProtKB-UniRule"/>
</dbReference>
<keyword evidence="11" id="KW-1185">Reference proteome</keyword>
<dbReference type="RefSeq" id="WP_077734072.1">
    <property type="nucleotide sequence ID" value="NZ_BMCQ01000003.1"/>
</dbReference>
<dbReference type="GO" id="GO:0006412">
    <property type="term" value="P:translation"/>
    <property type="evidence" value="ECO:0007669"/>
    <property type="project" value="UniProtKB-UniRule"/>
</dbReference>
<comment type="function">
    <text evidence="4">Binds to the 23S rRNA.</text>
</comment>
<dbReference type="Proteomes" id="UP000700248">
    <property type="component" value="Unassembled WGS sequence"/>
</dbReference>
<protein>
    <recommendedName>
        <fullName evidence="4">Large ribosomal subunit protein uL15</fullName>
    </recommendedName>
</protein>
<comment type="similarity">
    <text evidence="1 4">Belongs to the universal ribosomal protein uL15 family.</text>
</comment>
<dbReference type="GO" id="GO:0003735">
    <property type="term" value="F:structural constituent of ribosome"/>
    <property type="evidence" value="ECO:0007669"/>
    <property type="project" value="InterPro"/>
</dbReference>
<feature type="region of interest" description="Disordered" evidence="5">
    <location>
        <begin position="1"/>
        <end position="72"/>
    </location>
</feature>
<evidence type="ECO:0000256" key="5">
    <source>
        <dbReference type="SAM" id="MobiDB-lite"/>
    </source>
</evidence>
<feature type="compositionally biased region" description="Polar residues" evidence="5">
    <location>
        <begin position="1"/>
        <end position="10"/>
    </location>
</feature>
<dbReference type="InterPro" id="IPR036227">
    <property type="entry name" value="Ribosomal_uL15/eL18_sf"/>
</dbReference>
<evidence type="ECO:0000256" key="3">
    <source>
        <dbReference type="ARBA" id="ARBA00023274"/>
    </source>
</evidence>
<dbReference type="InterPro" id="IPR005749">
    <property type="entry name" value="Ribosomal_uL15_bac-type"/>
</dbReference>
<feature type="domain" description="Large ribosomal subunit protein uL15/eL18" evidence="6">
    <location>
        <begin position="80"/>
        <end position="144"/>
    </location>
</feature>
<dbReference type="NCBIfam" id="TIGR01071">
    <property type="entry name" value="rplO_bact"/>
    <property type="match status" value="1"/>
</dbReference>
<dbReference type="InterPro" id="IPR030878">
    <property type="entry name" value="Ribosomal_uL15"/>
</dbReference>
<evidence type="ECO:0000256" key="1">
    <source>
        <dbReference type="ARBA" id="ARBA00007320"/>
    </source>
</evidence>